<keyword evidence="5" id="KW-0812">Transmembrane</keyword>
<evidence type="ECO:0000313" key="10">
    <source>
        <dbReference type="Proteomes" id="UP000077255"/>
    </source>
</evidence>
<feature type="signal peptide" evidence="8">
    <location>
        <begin position="1"/>
        <end position="21"/>
    </location>
</feature>
<evidence type="ECO:0008006" key="11">
    <source>
        <dbReference type="Google" id="ProtNLM"/>
    </source>
</evidence>
<evidence type="ECO:0000256" key="6">
    <source>
        <dbReference type="ARBA" id="ARBA00023136"/>
    </source>
</evidence>
<evidence type="ECO:0000256" key="5">
    <source>
        <dbReference type="ARBA" id="ARBA00022692"/>
    </source>
</evidence>
<dbReference type="NCBIfam" id="TIGR01844">
    <property type="entry name" value="type_I_sec_TolC"/>
    <property type="match status" value="1"/>
</dbReference>
<dbReference type="GO" id="GO:0015288">
    <property type="term" value="F:porin activity"/>
    <property type="evidence" value="ECO:0007669"/>
    <property type="project" value="TreeGrafter"/>
</dbReference>
<comment type="subcellular location">
    <subcellularLocation>
        <location evidence="1">Cell outer membrane</location>
    </subcellularLocation>
</comment>
<dbReference type="Gene3D" id="1.20.1600.10">
    <property type="entry name" value="Outer membrane efflux proteins (OEP)"/>
    <property type="match status" value="1"/>
</dbReference>
<dbReference type="PATRIC" id="fig|445710.3.peg.3403"/>
<dbReference type="Pfam" id="PF02321">
    <property type="entry name" value="OEP"/>
    <property type="match status" value="2"/>
</dbReference>
<organism evidence="9 10">
    <name type="scientific">Dyella thiooxydans</name>
    <dbReference type="NCBI Taxonomy" id="445710"/>
    <lineage>
        <taxon>Bacteria</taxon>
        <taxon>Pseudomonadati</taxon>
        <taxon>Pseudomonadota</taxon>
        <taxon>Gammaproteobacteria</taxon>
        <taxon>Lysobacterales</taxon>
        <taxon>Rhodanobacteraceae</taxon>
        <taxon>Dyella</taxon>
    </lineage>
</organism>
<keyword evidence="8" id="KW-0732">Signal</keyword>
<gene>
    <name evidence="9" type="ORF">ATSB10_34020</name>
</gene>
<keyword evidence="4" id="KW-1134">Transmembrane beta strand</keyword>
<evidence type="ECO:0000256" key="1">
    <source>
        <dbReference type="ARBA" id="ARBA00004442"/>
    </source>
</evidence>
<dbReference type="SUPFAM" id="SSF56954">
    <property type="entry name" value="Outer membrane efflux proteins (OEP)"/>
    <property type="match status" value="1"/>
</dbReference>
<keyword evidence="7" id="KW-0998">Cell outer membrane</keyword>
<dbReference type="PANTHER" id="PTHR30026:SF20">
    <property type="entry name" value="OUTER MEMBRANE PROTEIN TOLC"/>
    <property type="match status" value="1"/>
</dbReference>
<name>A0A160N497_9GAMM</name>
<dbReference type="EMBL" id="CP014841">
    <property type="protein sequence ID" value="AND70856.1"/>
    <property type="molecule type" value="Genomic_DNA"/>
</dbReference>
<accession>A0A160N497</accession>
<dbReference type="InterPro" id="IPR010130">
    <property type="entry name" value="T1SS_OMP_TolC"/>
</dbReference>
<dbReference type="RefSeq" id="WP_063673835.1">
    <property type="nucleotide sequence ID" value="NZ_CP014841.1"/>
</dbReference>
<dbReference type="InterPro" id="IPR003423">
    <property type="entry name" value="OMP_efflux"/>
</dbReference>
<evidence type="ECO:0000313" key="9">
    <source>
        <dbReference type="EMBL" id="AND70856.1"/>
    </source>
</evidence>
<keyword evidence="6" id="KW-0472">Membrane</keyword>
<comment type="similarity">
    <text evidence="2">Belongs to the outer membrane factor (OMF) (TC 1.B.17) family.</text>
</comment>
<dbReference type="KEGG" id="dtx:ATSB10_34020"/>
<keyword evidence="3" id="KW-0813">Transport</keyword>
<dbReference type="GO" id="GO:0009279">
    <property type="term" value="C:cell outer membrane"/>
    <property type="evidence" value="ECO:0007669"/>
    <property type="project" value="UniProtKB-SubCell"/>
</dbReference>
<dbReference type="GO" id="GO:0015562">
    <property type="term" value="F:efflux transmembrane transporter activity"/>
    <property type="evidence" value="ECO:0007669"/>
    <property type="project" value="InterPro"/>
</dbReference>
<sequence>MRLKLLTLALALSAISLPSHGEDLLDAYREARANDPVLSQADAQRLSVGEGVTQARALLLPQISAGLTLSQTNGTSSSTSSSSQNYGADSYLCSGIAAGSGSYNCTGPLQSSAANSNVGHSRTRDISATLSQSVLDLSKIADLKAAHSQANAQDALYQAALQDLFVRVATAYFNVLTSQDSLTFAKANEEAYRQQYEQSDQRYKVGLSAITDVYQAKSFYESAKAQTIAAQNALDDAREALAQITGKPTGELKKLRDDLPMDPPQPNDQKAWVQQALQNNPNLLSDKYSVDAAEHSISAARAGHLPTISATVNYGKGATWYQNSTDHFRRPSSTTVGLTLSVPLFSGGATQSRVRQSIYQRDAAQDSLEADRRQVQRNTLNYYRSVIAGISQVEAAKSAVEAGQKALDATRAGFSVGTKTILDVLTAIQTLTSSESQYSQARHQFILDKLLLKQAAGAADFKDMESINTLLE</sequence>
<evidence type="ECO:0000256" key="2">
    <source>
        <dbReference type="ARBA" id="ARBA00007613"/>
    </source>
</evidence>
<keyword evidence="10" id="KW-1185">Reference proteome</keyword>
<dbReference type="InterPro" id="IPR051906">
    <property type="entry name" value="TolC-like"/>
</dbReference>
<reference evidence="9 10" key="1">
    <citation type="submission" date="2016-02" db="EMBL/GenBank/DDBJ databases">
        <title>Complete genome sequencing and analysis of ATSB10, Dyella thiooxydans isolated from rhizosphere soil of sunflower (Helianthus annuus L.).</title>
        <authorList>
            <person name="Lee Y."/>
            <person name="Hwangbo K."/>
            <person name="Chung H."/>
            <person name="Yoo J."/>
            <person name="Kim K.Y."/>
            <person name="Sa T.M."/>
            <person name="Um Y."/>
            <person name="Madhaiyan M."/>
        </authorList>
    </citation>
    <scope>NUCLEOTIDE SEQUENCE [LARGE SCALE GENOMIC DNA]</scope>
    <source>
        <strain evidence="9 10">ATSB10</strain>
    </source>
</reference>
<dbReference type="PANTHER" id="PTHR30026">
    <property type="entry name" value="OUTER MEMBRANE PROTEIN TOLC"/>
    <property type="match status" value="1"/>
</dbReference>
<protein>
    <recommendedName>
        <fullName evidence="11">Type I secretion protein TolC</fullName>
    </recommendedName>
</protein>
<evidence type="ECO:0000256" key="7">
    <source>
        <dbReference type="ARBA" id="ARBA00023237"/>
    </source>
</evidence>
<feature type="chain" id="PRO_5007818020" description="Type I secretion protein TolC" evidence="8">
    <location>
        <begin position="22"/>
        <end position="472"/>
    </location>
</feature>
<dbReference type="GO" id="GO:1990281">
    <property type="term" value="C:efflux pump complex"/>
    <property type="evidence" value="ECO:0007669"/>
    <property type="project" value="TreeGrafter"/>
</dbReference>
<evidence type="ECO:0000256" key="8">
    <source>
        <dbReference type="SAM" id="SignalP"/>
    </source>
</evidence>
<dbReference type="Proteomes" id="UP000077255">
    <property type="component" value="Chromosome"/>
</dbReference>
<proteinExistence type="inferred from homology"/>
<dbReference type="AlphaFoldDB" id="A0A160N497"/>
<evidence type="ECO:0000256" key="3">
    <source>
        <dbReference type="ARBA" id="ARBA00022448"/>
    </source>
</evidence>
<dbReference type="STRING" id="445710.ATSB10_34020"/>
<evidence type="ECO:0000256" key="4">
    <source>
        <dbReference type="ARBA" id="ARBA00022452"/>
    </source>
</evidence>